<dbReference type="PROSITE" id="PS51450">
    <property type="entry name" value="LRR"/>
    <property type="match status" value="6"/>
</dbReference>
<dbReference type="Gene3D" id="3.80.10.10">
    <property type="entry name" value="Ribonuclease Inhibitor"/>
    <property type="match status" value="2"/>
</dbReference>
<dbReference type="Proteomes" id="UP001314229">
    <property type="component" value="Unassembled WGS sequence"/>
</dbReference>
<comment type="caution">
    <text evidence="5">The sequence shown here is derived from an EMBL/GenBank/DDBJ whole genome shotgun (WGS) entry which is preliminary data.</text>
</comment>
<evidence type="ECO:0000256" key="1">
    <source>
        <dbReference type="ARBA" id="ARBA00022614"/>
    </source>
</evidence>
<keyword evidence="2 4" id="KW-0732">Signal</keyword>
<evidence type="ECO:0000256" key="2">
    <source>
        <dbReference type="ARBA" id="ARBA00022729"/>
    </source>
</evidence>
<keyword evidence="6" id="KW-1185">Reference proteome</keyword>
<dbReference type="Pfam" id="PF13855">
    <property type="entry name" value="LRR_8"/>
    <property type="match status" value="3"/>
</dbReference>
<dbReference type="EMBL" id="CAWUFR010000053">
    <property type="protein sequence ID" value="CAK6961815.1"/>
    <property type="molecule type" value="Genomic_DNA"/>
</dbReference>
<feature type="signal peptide" evidence="4">
    <location>
        <begin position="1"/>
        <end position="21"/>
    </location>
</feature>
<dbReference type="AlphaFoldDB" id="A0AAV1NQR2"/>
<dbReference type="InterPro" id="IPR032675">
    <property type="entry name" value="LRR_dom_sf"/>
</dbReference>
<protein>
    <submittedName>
        <fullName evidence="5">Leucine-rich alpha-2-glycoprotein-like</fullName>
    </submittedName>
</protein>
<dbReference type="SMART" id="SM00369">
    <property type="entry name" value="LRR_TYP"/>
    <property type="match status" value="7"/>
</dbReference>
<dbReference type="SMART" id="SM00364">
    <property type="entry name" value="LRR_BAC"/>
    <property type="match status" value="6"/>
</dbReference>
<name>A0AAV1NQR2_SCOSC</name>
<evidence type="ECO:0000256" key="3">
    <source>
        <dbReference type="ARBA" id="ARBA00022737"/>
    </source>
</evidence>
<evidence type="ECO:0000256" key="4">
    <source>
        <dbReference type="SAM" id="SignalP"/>
    </source>
</evidence>
<dbReference type="PANTHER" id="PTHR24369:SF210">
    <property type="entry name" value="CHAOPTIN-RELATED"/>
    <property type="match status" value="1"/>
</dbReference>
<dbReference type="InterPro" id="IPR050541">
    <property type="entry name" value="LRR_TM_domain-containing"/>
</dbReference>
<evidence type="ECO:0000313" key="6">
    <source>
        <dbReference type="Proteomes" id="UP001314229"/>
    </source>
</evidence>
<dbReference type="SUPFAM" id="SSF52058">
    <property type="entry name" value="L domain-like"/>
    <property type="match status" value="1"/>
</dbReference>
<feature type="chain" id="PRO_5043404650" evidence="4">
    <location>
        <begin position="22"/>
        <end position="330"/>
    </location>
</feature>
<keyword evidence="3" id="KW-0677">Repeat</keyword>
<dbReference type="GO" id="GO:0005886">
    <property type="term" value="C:plasma membrane"/>
    <property type="evidence" value="ECO:0007669"/>
    <property type="project" value="TreeGrafter"/>
</dbReference>
<dbReference type="InterPro" id="IPR003591">
    <property type="entry name" value="Leu-rich_rpt_typical-subtyp"/>
</dbReference>
<sequence>MTAWCALAFLWLACFCHGTLSCPQLCQCYPKRAELVCNEIPLTEYPTEDLPKNTTLVTIQFTNITSISERHLKATPLLKGLHLYSNHLHSLSSHLLRGVPQLDTLDLTDNKLANLPAEVFSHAPLHNLVLKNNLLNKADAEWLPDNSSLTWLDLSGNQLKRIPPVLLRKMPHLESLDLSNNRLEKISANSLDLLTKLERLNLHNNKLETLDASLLESTRNLTYLFLSRNQLNKLPQNLFQELTQLKTLSLDDNQLSHIPPGLLDQLTSLDEEGLDLTANPWLCDRKVEYLWRWLQKNKKKAFLPETITCAKPESLQGRSVMSLTESELNL</sequence>
<dbReference type="PANTHER" id="PTHR24369">
    <property type="entry name" value="ANTIGEN BSP, PUTATIVE-RELATED"/>
    <property type="match status" value="1"/>
</dbReference>
<organism evidence="5 6">
    <name type="scientific">Scomber scombrus</name>
    <name type="common">Atlantic mackerel</name>
    <name type="synonym">Scomber vernalis</name>
    <dbReference type="NCBI Taxonomy" id="13677"/>
    <lineage>
        <taxon>Eukaryota</taxon>
        <taxon>Metazoa</taxon>
        <taxon>Chordata</taxon>
        <taxon>Craniata</taxon>
        <taxon>Vertebrata</taxon>
        <taxon>Euteleostomi</taxon>
        <taxon>Actinopterygii</taxon>
        <taxon>Neopterygii</taxon>
        <taxon>Teleostei</taxon>
        <taxon>Neoteleostei</taxon>
        <taxon>Acanthomorphata</taxon>
        <taxon>Pelagiaria</taxon>
        <taxon>Scombriformes</taxon>
        <taxon>Scombridae</taxon>
        <taxon>Scomber</taxon>
    </lineage>
</organism>
<keyword evidence="1" id="KW-0433">Leucine-rich repeat</keyword>
<reference evidence="5 6" key="1">
    <citation type="submission" date="2024-01" db="EMBL/GenBank/DDBJ databases">
        <authorList>
            <person name="Alioto T."/>
            <person name="Alioto T."/>
            <person name="Gomez Garrido J."/>
        </authorList>
    </citation>
    <scope>NUCLEOTIDE SEQUENCE [LARGE SCALE GENOMIC DNA]</scope>
</reference>
<gene>
    <name evidence="5" type="ORF">FSCOSCO3_A024786</name>
</gene>
<dbReference type="PRINTS" id="PR00019">
    <property type="entry name" value="LEURICHRPT"/>
</dbReference>
<accession>A0AAV1NQR2</accession>
<evidence type="ECO:0000313" key="5">
    <source>
        <dbReference type="EMBL" id="CAK6961815.1"/>
    </source>
</evidence>
<dbReference type="InterPro" id="IPR001611">
    <property type="entry name" value="Leu-rich_rpt"/>
</dbReference>
<proteinExistence type="predicted"/>